<protein>
    <submittedName>
        <fullName evidence="5">Uncharacterized protein</fullName>
    </submittedName>
</protein>
<reference evidence="5" key="2">
    <citation type="submission" date="2015-06" db="UniProtKB">
        <authorList>
            <consortium name="EnsemblMetazoa"/>
        </authorList>
    </citation>
    <scope>IDENTIFICATION</scope>
</reference>
<dbReference type="InterPro" id="IPR040162">
    <property type="entry name" value="MGST1-like"/>
</dbReference>
<dbReference type="EMBL" id="CAQQ02158216">
    <property type="status" value="NOT_ANNOTATED_CDS"/>
    <property type="molecule type" value="Genomic_DNA"/>
</dbReference>
<keyword evidence="4" id="KW-0472">Membrane</keyword>
<keyword evidence="4" id="KW-1133">Transmembrane helix</keyword>
<evidence type="ECO:0000313" key="6">
    <source>
        <dbReference type="Proteomes" id="UP000015102"/>
    </source>
</evidence>
<keyword evidence="3" id="KW-0256">Endoplasmic reticulum</keyword>
<sequence>MSLSQVFSPDVKVYNAYVFWSAVLVIKLLAMSLLTAMNRFKNKAFANPEDLPSKKLKVKFDDPDTELLSLRKRKGEH</sequence>
<keyword evidence="4" id="KW-0812">Transmembrane</keyword>
<dbReference type="STRING" id="36166.T1GB20"/>
<dbReference type="Proteomes" id="UP000015102">
    <property type="component" value="Unassembled WGS sequence"/>
</dbReference>
<comment type="similarity">
    <text evidence="2">Belongs to the MAPEG family.</text>
</comment>
<evidence type="ECO:0000256" key="3">
    <source>
        <dbReference type="ARBA" id="ARBA00022824"/>
    </source>
</evidence>
<comment type="subcellular location">
    <subcellularLocation>
        <location evidence="1">Endoplasmic reticulum membrane</location>
        <topology evidence="1">Multi-pass membrane protein</topology>
    </subcellularLocation>
</comment>
<evidence type="ECO:0000256" key="4">
    <source>
        <dbReference type="SAM" id="Phobius"/>
    </source>
</evidence>
<evidence type="ECO:0000256" key="1">
    <source>
        <dbReference type="ARBA" id="ARBA00004477"/>
    </source>
</evidence>
<dbReference type="PANTHER" id="PTHR10689">
    <property type="entry name" value="MICROSOMAL GLUTATHIONE S-TRANSFERASE 1"/>
    <property type="match status" value="1"/>
</dbReference>
<dbReference type="SUPFAM" id="SSF161084">
    <property type="entry name" value="MAPEG domain-like"/>
    <property type="match status" value="1"/>
</dbReference>
<dbReference type="Gene3D" id="1.20.120.550">
    <property type="entry name" value="Membrane associated eicosanoid/glutathione metabolism-like domain"/>
    <property type="match status" value="1"/>
</dbReference>
<evidence type="ECO:0000313" key="5">
    <source>
        <dbReference type="EnsemblMetazoa" id="MESCA000440-PA"/>
    </source>
</evidence>
<evidence type="ECO:0000256" key="2">
    <source>
        <dbReference type="ARBA" id="ARBA00010459"/>
    </source>
</evidence>
<accession>T1GB20</accession>
<dbReference type="OMA" id="VFYATIL"/>
<name>T1GB20_MEGSC</name>
<dbReference type="InterPro" id="IPR023352">
    <property type="entry name" value="MAPEG-like_dom_sf"/>
</dbReference>
<reference evidence="6" key="1">
    <citation type="submission" date="2013-02" db="EMBL/GenBank/DDBJ databases">
        <authorList>
            <person name="Hughes D."/>
        </authorList>
    </citation>
    <scope>NUCLEOTIDE SEQUENCE</scope>
    <source>
        <strain>Durham</strain>
        <strain evidence="6">NC isolate 2 -- Noor lab</strain>
    </source>
</reference>
<proteinExistence type="inferred from homology"/>
<dbReference type="AlphaFoldDB" id="T1GB20"/>
<dbReference type="HOGENOM" id="CLU_198533_0_0_1"/>
<organism evidence="5 6">
    <name type="scientific">Megaselia scalaris</name>
    <name type="common">Humpbacked fly</name>
    <name type="synonym">Phora scalaris</name>
    <dbReference type="NCBI Taxonomy" id="36166"/>
    <lineage>
        <taxon>Eukaryota</taxon>
        <taxon>Metazoa</taxon>
        <taxon>Ecdysozoa</taxon>
        <taxon>Arthropoda</taxon>
        <taxon>Hexapoda</taxon>
        <taxon>Insecta</taxon>
        <taxon>Pterygota</taxon>
        <taxon>Neoptera</taxon>
        <taxon>Endopterygota</taxon>
        <taxon>Diptera</taxon>
        <taxon>Brachycera</taxon>
        <taxon>Muscomorpha</taxon>
        <taxon>Platypezoidea</taxon>
        <taxon>Phoridae</taxon>
        <taxon>Megaseliini</taxon>
        <taxon>Megaselia</taxon>
    </lineage>
</organism>
<dbReference type="EMBL" id="CAQQ02158217">
    <property type="status" value="NOT_ANNOTATED_CDS"/>
    <property type="molecule type" value="Genomic_DNA"/>
</dbReference>
<keyword evidence="6" id="KW-1185">Reference proteome</keyword>
<dbReference type="PANTHER" id="PTHR10689:SF6">
    <property type="entry name" value="MICROSOMAL GLUTATHIONE S-TRANSFERASE 1"/>
    <property type="match status" value="1"/>
</dbReference>
<feature type="transmembrane region" description="Helical" evidence="4">
    <location>
        <begin position="17"/>
        <end position="37"/>
    </location>
</feature>
<dbReference type="GO" id="GO:0005789">
    <property type="term" value="C:endoplasmic reticulum membrane"/>
    <property type="evidence" value="ECO:0007669"/>
    <property type="project" value="UniProtKB-SubCell"/>
</dbReference>
<dbReference type="EnsemblMetazoa" id="MESCA000440-RA">
    <property type="protein sequence ID" value="MESCA000440-PA"/>
    <property type="gene ID" value="MESCA000440"/>
</dbReference>